<evidence type="ECO:0000256" key="3">
    <source>
        <dbReference type="ARBA" id="ARBA00022840"/>
    </source>
</evidence>
<comment type="subcellular location">
    <subcellularLocation>
        <location evidence="1">Cytoplasm</location>
        <location evidence="1">Cytoskeleton</location>
    </subcellularLocation>
</comment>
<dbReference type="InterPro" id="IPR001752">
    <property type="entry name" value="Kinesin_motor_dom"/>
</dbReference>
<keyword evidence="9" id="KW-1185">Reference proteome</keyword>
<keyword evidence="5" id="KW-0505">Motor protein</keyword>
<keyword evidence="4" id="KW-0963">Cytoplasm</keyword>
<keyword evidence="4" id="KW-0206">Cytoskeleton</keyword>
<dbReference type="GO" id="GO:0005524">
    <property type="term" value="F:ATP binding"/>
    <property type="evidence" value="ECO:0007669"/>
    <property type="project" value="UniProtKB-UniRule"/>
</dbReference>
<feature type="compositionally biased region" description="Polar residues" evidence="6">
    <location>
        <begin position="476"/>
        <end position="487"/>
    </location>
</feature>
<dbReference type="Gene3D" id="3.40.850.10">
    <property type="entry name" value="Kinesin motor domain"/>
    <property type="match status" value="1"/>
</dbReference>
<protein>
    <recommendedName>
        <fullName evidence="7">Kinesin motor domain-containing protein</fullName>
    </recommendedName>
</protein>
<comment type="similarity">
    <text evidence="5">Belongs to the TRAFAC class myosin-kinesin ATPase superfamily. Kinesin family.</text>
</comment>
<evidence type="ECO:0000256" key="4">
    <source>
        <dbReference type="ARBA" id="ARBA00023212"/>
    </source>
</evidence>
<evidence type="ECO:0000256" key="1">
    <source>
        <dbReference type="ARBA" id="ARBA00004245"/>
    </source>
</evidence>
<feature type="region of interest" description="Disordered" evidence="6">
    <location>
        <begin position="440"/>
        <end position="535"/>
    </location>
</feature>
<dbReference type="PANTHER" id="PTHR24115">
    <property type="entry name" value="KINESIN-RELATED"/>
    <property type="match status" value="1"/>
</dbReference>
<name>A0ABD1EIS1_HYPHA</name>
<reference evidence="8 9" key="1">
    <citation type="submission" date="2024-05" db="EMBL/GenBank/DDBJ databases">
        <title>Genetic variation in Jamaican populations of the coffee berry borer (Hypothenemus hampei).</title>
        <authorList>
            <person name="Errbii M."/>
            <person name="Myrie A."/>
        </authorList>
    </citation>
    <scope>NUCLEOTIDE SEQUENCE [LARGE SCALE GENOMIC DNA]</scope>
    <source>
        <strain evidence="8">JA-Hopewell-2020-01-JO</strain>
        <tissue evidence="8">Whole body</tissue>
    </source>
</reference>
<dbReference type="Pfam" id="PF00225">
    <property type="entry name" value="Kinesin"/>
    <property type="match status" value="1"/>
</dbReference>
<accession>A0ABD1EIS1</accession>
<dbReference type="GO" id="GO:0003774">
    <property type="term" value="F:cytoskeletal motor activity"/>
    <property type="evidence" value="ECO:0007669"/>
    <property type="project" value="UniProtKB-UniRule"/>
</dbReference>
<comment type="caution">
    <text evidence="8">The sequence shown here is derived from an EMBL/GenBank/DDBJ whole genome shotgun (WGS) entry which is preliminary data.</text>
</comment>
<dbReference type="Proteomes" id="UP001566132">
    <property type="component" value="Unassembled WGS sequence"/>
</dbReference>
<dbReference type="InterPro" id="IPR027417">
    <property type="entry name" value="P-loop_NTPase"/>
</dbReference>
<sequence>MDVSFAKRIYSRIFPTEKIDCKNIKFDTSLKKIFVRHLQELSKNWINREPSFWEFKTDGVFFNATQEKVYNEVMDGVLERVLNGDNAIILSYGQVGTGKTFTTSGLHITEDEFGILPRIAKDIFKLKEQKPINIKIGIQMSYAEFYNTYAIDLLQSQSNVVETCKCRNIKRVHVRNELEALKCIFIAEGRKNFIEKCKYLSNLSTSVATIHILRKDMDLTNPIRVSSRIHIVDVAGNESGMKIGNICRNLKQIGLANVTKSQLEQFVLCLKENIPENIRLKQRTNALMYYLNGDFSHESILRFIAHIQFNTEHLMITLSMLRFGNIVKGLKMNRKIIKFEMNDEIELEHLRRQLRSIEKEKHLNSVLFNQDLVSGLNCERINHLQNLITDYLNNRIREVTILNVADANVFLQGMRTICHEYQEDVRKLQMENQTLLAQQQNEVNLKQRGSKSSSQGSGGKISRKSSKAGSKDSISKLKSASGSNVSKKQIKTEGYMNTKLSLTSSKRKKSLKSSTSGFKPAQSKRKSSNTSIEKRDSKNNIEVSLLIPDILPEKVEMWKRFSLNNSYKQCFEDYKINEKDVKSSCDLYIHETKKLHNLREAIAKYNSDLLAAQTYRKFNEPNKRDANGQIIKSFAEKDCMERLDEAKGLLSEQQEKVLTTQETLKVYLENRRNIISRMEEEFNQFCIDNFHMPNADVSLILNDLNSHTVEVNLDQEPDDVDQEKEILFVPEPSNSVKKLKNLQKLMMYERRKKQFQNRKVDWRNV</sequence>
<dbReference type="EMBL" id="JBDJPC010000007">
    <property type="protein sequence ID" value="KAL1494600.1"/>
    <property type="molecule type" value="Genomic_DNA"/>
</dbReference>
<keyword evidence="2 5" id="KW-0547">Nucleotide-binding</keyword>
<evidence type="ECO:0000256" key="2">
    <source>
        <dbReference type="ARBA" id="ARBA00022741"/>
    </source>
</evidence>
<dbReference type="SUPFAM" id="SSF52540">
    <property type="entry name" value="P-loop containing nucleoside triphosphate hydrolases"/>
    <property type="match status" value="1"/>
</dbReference>
<gene>
    <name evidence="8" type="ORF">ABEB36_010172</name>
</gene>
<evidence type="ECO:0000256" key="5">
    <source>
        <dbReference type="PROSITE-ProRule" id="PRU00283"/>
    </source>
</evidence>
<organism evidence="8 9">
    <name type="scientific">Hypothenemus hampei</name>
    <name type="common">Coffee berry borer</name>
    <dbReference type="NCBI Taxonomy" id="57062"/>
    <lineage>
        <taxon>Eukaryota</taxon>
        <taxon>Metazoa</taxon>
        <taxon>Ecdysozoa</taxon>
        <taxon>Arthropoda</taxon>
        <taxon>Hexapoda</taxon>
        <taxon>Insecta</taxon>
        <taxon>Pterygota</taxon>
        <taxon>Neoptera</taxon>
        <taxon>Endopterygota</taxon>
        <taxon>Coleoptera</taxon>
        <taxon>Polyphaga</taxon>
        <taxon>Cucujiformia</taxon>
        <taxon>Curculionidae</taxon>
        <taxon>Scolytinae</taxon>
        <taxon>Hypothenemus</taxon>
    </lineage>
</organism>
<dbReference type="SMART" id="SM00129">
    <property type="entry name" value="KISc"/>
    <property type="match status" value="1"/>
</dbReference>
<evidence type="ECO:0000259" key="7">
    <source>
        <dbReference type="PROSITE" id="PS50067"/>
    </source>
</evidence>
<proteinExistence type="inferred from homology"/>
<evidence type="ECO:0000313" key="8">
    <source>
        <dbReference type="EMBL" id="KAL1494600.1"/>
    </source>
</evidence>
<keyword evidence="3 5" id="KW-0067">ATP-binding</keyword>
<dbReference type="GO" id="GO:0015630">
    <property type="term" value="C:microtubule cytoskeleton"/>
    <property type="evidence" value="ECO:0007669"/>
    <property type="project" value="UniProtKB-ARBA"/>
</dbReference>
<evidence type="ECO:0000256" key="6">
    <source>
        <dbReference type="SAM" id="MobiDB-lite"/>
    </source>
</evidence>
<feature type="domain" description="Kinesin motor" evidence="7">
    <location>
        <begin position="6"/>
        <end position="330"/>
    </location>
</feature>
<dbReference type="PRINTS" id="PR00380">
    <property type="entry name" value="KINESINHEAVY"/>
</dbReference>
<dbReference type="PROSITE" id="PS50067">
    <property type="entry name" value="KINESIN_MOTOR_2"/>
    <property type="match status" value="1"/>
</dbReference>
<feature type="binding site" evidence="5">
    <location>
        <begin position="93"/>
        <end position="100"/>
    </location>
    <ligand>
        <name>ATP</name>
        <dbReference type="ChEBI" id="CHEBI:30616"/>
    </ligand>
</feature>
<dbReference type="InterPro" id="IPR036961">
    <property type="entry name" value="Kinesin_motor_dom_sf"/>
</dbReference>
<feature type="compositionally biased region" description="Low complexity" evidence="6">
    <location>
        <begin position="446"/>
        <end position="455"/>
    </location>
</feature>
<dbReference type="InterPro" id="IPR027640">
    <property type="entry name" value="Kinesin-like_fam"/>
</dbReference>
<evidence type="ECO:0000313" key="9">
    <source>
        <dbReference type="Proteomes" id="UP001566132"/>
    </source>
</evidence>
<dbReference type="AlphaFoldDB" id="A0ABD1EIS1"/>